<evidence type="ECO:0000313" key="5">
    <source>
        <dbReference type="Proteomes" id="UP000765845"/>
    </source>
</evidence>
<dbReference type="PROSITE" id="PS50005">
    <property type="entry name" value="TPR"/>
    <property type="match status" value="1"/>
</dbReference>
<gene>
    <name evidence="4" type="ORF">HCU74_06085</name>
</gene>
<feature type="compositionally biased region" description="Polar residues" evidence="2">
    <location>
        <begin position="1112"/>
        <end position="1129"/>
    </location>
</feature>
<feature type="compositionally biased region" description="Acidic residues" evidence="2">
    <location>
        <begin position="960"/>
        <end position="969"/>
    </location>
</feature>
<keyword evidence="1" id="KW-0802">TPR repeat</keyword>
<dbReference type="InterPro" id="IPR057840">
    <property type="entry name" value="FimV_N"/>
</dbReference>
<evidence type="ECO:0000256" key="2">
    <source>
        <dbReference type="SAM" id="MobiDB-lite"/>
    </source>
</evidence>
<feature type="compositionally biased region" description="Low complexity" evidence="2">
    <location>
        <begin position="1076"/>
        <end position="1087"/>
    </location>
</feature>
<feature type="region of interest" description="Disordered" evidence="2">
    <location>
        <begin position="570"/>
        <end position="600"/>
    </location>
</feature>
<feature type="region of interest" description="Disordered" evidence="2">
    <location>
        <begin position="925"/>
        <end position="948"/>
    </location>
</feature>
<sequence length="1207" mass="128751">MNVVDERAHQAVLSRNAQKRDGGNMLRKKLAQAVLVYGALHGEMASAVGVGEIALASSLNQPFRAFIPVREAQGIEPDQLKVELASREAYANAGVDRTHFLTTLQFYVEVGPDGRGRIVVSTPQPVVEPYLDFIVEVRWPNGRMLREYTVLLDLPEFQADSAVSPAQQAGPLVNETAVSQAVRRESQATVSPAPSRAEPGGSRGAVVVDRPPSPTSAIKPRPDAQKTRLPASADGDKYRIQHHDTMWQVASRLRPGASVTIEQTMIALLRKNPDAFIGNNVNRVKSGYVLAVPTEEEVQRLSHAEAVREVKQQARDWRNNRSSARQSSAEAASKPASAPQLDATKSADNQKSESGGEASARFSIGSAGDSSSSEEVDALSKKLREEQELREKLQLENASIVSRVVEMEKQIDTLNKLIALKNRELAALQAGLTARNSNAQNAQGDQELSEEIQQIERDLAQNVAALEQRQSEKADLQAQAGDNPAAPGKVDSQQAADAIAMAKELAGEKPQASPKADEVEVVADAAPVAVQEAPKGQAWYQSELVKYVGAGLAILGLLFVALRRRAAAGAENDRSDDPAIPQSTATAAPGGGDDSAFDDLDLDFNKEDTAEIATPEAEGDTEAEAFGTVSEFDFAALDESLDEDSGLDLSADDWEDKKSTGGKDGDEPVEAQTSDVISEAEIYVAYGRYDQAASLLKNAIVKDPKNTNLQVKLIDVYLDTRDKESFQETFELLQKSGDQDAIARVKESMSAIEGVSDWLSGDSAAPSSSTSLDALDDELSFLDDELSGSLDDAELVSSAEGDNVDHSEESSTAAADGELEGLGDELADFDLDLDIDLEDEVKDETASNSELASRGDGDVADFELDLDELDSEIASLDAAANDTATKPEEGDGKETAAGDELDEFTASLEEFSFDDVELNFDEATETIDTEDAEKVLAESDAGGLGDFELGDELSIDDLSLDDLSFDTETPESSGKPDAGEAVAADEVSLDDLSMDDLSFGEGARADDAIGGTGAETEQVPTEAAADVVDSLAELSLDIDEDIAELSDAGDLEDLSDLDSALAELDAEVGDFDFSEPVEPVEPAAEQPTSAEEKADQELDSLIDAADRDADSEANTDTITDDSTAPTTSDVAAIDLDDLVFDEFDASADDDDIGMLSDGDDVATKLDLARAYVELGDNDGAREMLEEVMQEGSEQQRDDARALLEQLA</sequence>
<keyword evidence="5" id="KW-1185">Reference proteome</keyword>
<feature type="region of interest" description="Disordered" evidence="2">
    <location>
        <begin position="960"/>
        <end position="1023"/>
    </location>
</feature>
<evidence type="ECO:0000259" key="3">
    <source>
        <dbReference type="Pfam" id="PF25800"/>
    </source>
</evidence>
<protein>
    <submittedName>
        <fullName evidence="4">Tetratricopeptide repeat protein</fullName>
    </submittedName>
</protein>
<dbReference type="Pfam" id="PF25800">
    <property type="entry name" value="FimV_N"/>
    <property type="match status" value="1"/>
</dbReference>
<feature type="region of interest" description="Disordered" evidence="2">
    <location>
        <begin position="183"/>
        <end position="235"/>
    </location>
</feature>
<dbReference type="InterPro" id="IPR020012">
    <property type="entry name" value="LysM_FimV"/>
</dbReference>
<dbReference type="InterPro" id="IPR019734">
    <property type="entry name" value="TPR_rpt"/>
</dbReference>
<comment type="caution">
    <text evidence="4">The sequence shown here is derived from an EMBL/GenBank/DDBJ whole genome shotgun (WGS) entry which is preliminary data.</text>
</comment>
<evidence type="ECO:0000256" key="1">
    <source>
        <dbReference type="PROSITE-ProRule" id="PRU00339"/>
    </source>
</evidence>
<feature type="region of interest" description="Disordered" evidence="2">
    <location>
        <begin position="644"/>
        <end position="671"/>
    </location>
</feature>
<accession>A0ABX1GEK3</accession>
<evidence type="ECO:0000313" key="4">
    <source>
        <dbReference type="EMBL" id="NKI16988.1"/>
    </source>
</evidence>
<reference evidence="4 5" key="1">
    <citation type="submission" date="2020-04" db="EMBL/GenBank/DDBJ databases">
        <authorList>
            <person name="Yoon J."/>
        </authorList>
    </citation>
    <scope>NUCLEOTIDE SEQUENCE [LARGE SCALE GENOMIC DNA]</scope>
    <source>
        <strain evidence="4 5">KMU-166</strain>
    </source>
</reference>
<dbReference type="Proteomes" id="UP000765845">
    <property type="component" value="Unassembled WGS sequence"/>
</dbReference>
<feature type="region of interest" description="Disordered" evidence="2">
    <location>
        <begin position="311"/>
        <end position="379"/>
    </location>
</feature>
<name>A0ABX1GEK3_9GAMM</name>
<feature type="compositionally biased region" description="Basic and acidic residues" evidence="2">
    <location>
        <begin position="885"/>
        <end position="896"/>
    </location>
</feature>
<feature type="region of interest" description="Disordered" evidence="2">
    <location>
        <begin position="1066"/>
        <end position="1129"/>
    </location>
</feature>
<dbReference type="Gene3D" id="1.20.58.2200">
    <property type="match status" value="1"/>
</dbReference>
<proteinExistence type="predicted"/>
<feature type="region of interest" description="Disordered" evidence="2">
    <location>
        <begin position="840"/>
        <end position="901"/>
    </location>
</feature>
<feature type="repeat" description="TPR" evidence="1">
    <location>
        <begin position="673"/>
        <end position="706"/>
    </location>
</feature>
<feature type="region of interest" description="Disordered" evidence="2">
    <location>
        <begin position="468"/>
        <end position="494"/>
    </location>
</feature>
<dbReference type="InterPro" id="IPR020011">
    <property type="entry name" value="FimV_C"/>
</dbReference>
<dbReference type="InterPro" id="IPR038440">
    <property type="entry name" value="FimV_C_sf"/>
</dbReference>
<feature type="region of interest" description="Disordered" evidence="2">
    <location>
        <begin position="795"/>
        <end position="815"/>
    </location>
</feature>
<feature type="compositionally biased region" description="Acidic residues" evidence="2">
    <location>
        <begin position="858"/>
        <end position="871"/>
    </location>
</feature>
<dbReference type="Pfam" id="PF14559">
    <property type="entry name" value="TPR_19"/>
    <property type="match status" value="1"/>
</dbReference>
<feature type="compositionally biased region" description="Acidic residues" evidence="2">
    <location>
        <begin position="1066"/>
        <end position="1075"/>
    </location>
</feature>
<dbReference type="NCBIfam" id="TIGR03505">
    <property type="entry name" value="FimV_core"/>
    <property type="match status" value="1"/>
</dbReference>
<feature type="compositionally biased region" description="Acidic residues" evidence="2">
    <location>
        <begin position="644"/>
        <end position="654"/>
    </location>
</feature>
<feature type="compositionally biased region" description="Low complexity" evidence="2">
    <location>
        <begin position="321"/>
        <end position="339"/>
    </location>
</feature>
<dbReference type="InterPro" id="IPR011990">
    <property type="entry name" value="TPR-like_helical_dom_sf"/>
</dbReference>
<feature type="region of interest" description="Disordered" evidence="2">
    <location>
        <begin position="1187"/>
        <end position="1207"/>
    </location>
</feature>
<feature type="domain" description="FimV N-terminal" evidence="3">
    <location>
        <begin position="49"/>
        <end position="155"/>
    </location>
</feature>
<feature type="compositionally biased region" description="Basic and acidic residues" evidence="2">
    <location>
        <begin position="655"/>
        <end position="666"/>
    </location>
</feature>
<dbReference type="Gene3D" id="1.25.40.10">
    <property type="entry name" value="Tetratricopeptide repeat domain"/>
    <property type="match status" value="1"/>
</dbReference>
<organism evidence="4 5">
    <name type="scientific">Spongiibacter thalassae</name>
    <dbReference type="NCBI Taxonomy" id="2721624"/>
    <lineage>
        <taxon>Bacteria</taxon>
        <taxon>Pseudomonadati</taxon>
        <taxon>Pseudomonadota</taxon>
        <taxon>Gammaproteobacteria</taxon>
        <taxon>Cellvibrionales</taxon>
        <taxon>Spongiibacteraceae</taxon>
        <taxon>Spongiibacter</taxon>
    </lineage>
</organism>
<dbReference type="NCBIfam" id="TIGR03504">
    <property type="entry name" value="FimV_Cterm"/>
    <property type="match status" value="1"/>
</dbReference>
<dbReference type="RefSeq" id="WP_168449522.1">
    <property type="nucleotide sequence ID" value="NZ_JAAWWK010000002.1"/>
</dbReference>
<dbReference type="EMBL" id="JAAWWK010000002">
    <property type="protein sequence ID" value="NKI16988.1"/>
    <property type="molecule type" value="Genomic_DNA"/>
</dbReference>